<accession>A0A1L9R579</accession>
<feature type="compositionally biased region" description="Polar residues" evidence="5">
    <location>
        <begin position="1"/>
        <end position="15"/>
    </location>
</feature>
<evidence type="ECO:0000256" key="4">
    <source>
        <dbReference type="ARBA" id="ARBA00023054"/>
    </source>
</evidence>
<feature type="region of interest" description="Disordered" evidence="5">
    <location>
        <begin position="222"/>
        <end position="249"/>
    </location>
</feature>
<proteinExistence type="inferred from homology"/>
<feature type="region of interest" description="Disordered" evidence="5">
    <location>
        <begin position="1"/>
        <end position="22"/>
    </location>
</feature>
<feature type="compositionally biased region" description="Gly residues" evidence="5">
    <location>
        <begin position="840"/>
        <end position="864"/>
    </location>
</feature>
<evidence type="ECO:0000259" key="6">
    <source>
        <dbReference type="Pfam" id="PF07393"/>
    </source>
</evidence>
<dbReference type="InterPro" id="IPR048627">
    <property type="entry name" value="Sec10_HB"/>
</dbReference>
<dbReference type="InterPro" id="IPR009976">
    <property type="entry name" value="Sec10-like"/>
</dbReference>
<dbReference type="PANTHER" id="PTHR12100:SF0">
    <property type="entry name" value="EXOCYST COMPLEX COMPONENT 5"/>
    <property type="match status" value="1"/>
</dbReference>
<dbReference type="GO" id="GO:0000145">
    <property type="term" value="C:exocyst"/>
    <property type="evidence" value="ECO:0007669"/>
    <property type="project" value="TreeGrafter"/>
</dbReference>
<protein>
    <submittedName>
        <fullName evidence="8">Uncharacterized protein</fullName>
    </submittedName>
</protein>
<name>A0A1L9R579_ASPWE</name>
<keyword evidence="4" id="KW-0175">Coiled coil</keyword>
<evidence type="ECO:0000313" key="9">
    <source>
        <dbReference type="Proteomes" id="UP000184383"/>
    </source>
</evidence>
<gene>
    <name evidence="8" type="ORF">ASPWEDRAFT_33243</name>
</gene>
<dbReference type="GO" id="GO:0006893">
    <property type="term" value="P:Golgi to plasma membrane transport"/>
    <property type="evidence" value="ECO:0007669"/>
    <property type="project" value="TreeGrafter"/>
</dbReference>
<comment type="similarity">
    <text evidence="1">Belongs to the SEC10 family.</text>
</comment>
<evidence type="ECO:0000256" key="1">
    <source>
        <dbReference type="ARBA" id="ARBA00006572"/>
    </source>
</evidence>
<organism evidence="8 9">
    <name type="scientific">Aspergillus wentii DTO 134E9</name>
    <dbReference type="NCBI Taxonomy" id="1073089"/>
    <lineage>
        <taxon>Eukaryota</taxon>
        <taxon>Fungi</taxon>
        <taxon>Dikarya</taxon>
        <taxon>Ascomycota</taxon>
        <taxon>Pezizomycotina</taxon>
        <taxon>Eurotiomycetes</taxon>
        <taxon>Eurotiomycetidae</taxon>
        <taxon>Eurotiales</taxon>
        <taxon>Aspergillaceae</taxon>
        <taxon>Aspergillus</taxon>
        <taxon>Aspergillus subgen. Cremei</taxon>
    </lineage>
</organism>
<feature type="domain" description="Exocyst complex component Sec10-like alpha-helical bundle" evidence="6">
    <location>
        <begin position="203"/>
        <end position="892"/>
    </location>
</feature>
<dbReference type="Proteomes" id="UP000184383">
    <property type="component" value="Unassembled WGS sequence"/>
</dbReference>
<sequence length="897" mass="98783">MPDNASINSQPNPASRSVFPRGPSFTLEDFSSRDFIVKEFIEELSDTAILHRRSAAGSTGGNQPFDPKPLIRTFEHAQQQLGELSGDLEIRENELSAAVRRAEAQHSQNVNILGRKLKQTIESFQQLDTSLNGAGISSGGEMTGGTGNMAVETGRRLEELDRQRRRALDAHFLLQCWDSVSNRGEITLLENLRRSGTGEAKVRSAQIARQLLRISQRLDPKSWNESSAKSNGAYGTNTTSTDEHTDVGEDNVDRRNTREIIEKFSETLEKDLLKQFDDFYRKANFEGMKDCATVLQDFNCGASVIALFVNQHQFFIDRSQLVTEEVGGDPESWDKLADPDAELLKVEPSLQSLIDEVKVVVQEESAIIRRAFPYYDQVLGKFLQRVFQQSIQQRLEMVLEKANGVSSLAFLRSLQSSRGYISALVDDLKSHGLTEHPDPISSQTALILDQQLEDLFVPYFVGSSYIEREKKNLEELYTSLLFKFTTFHARRKKAATTFMASLAKSGSEFLSSARDAYINRLESSEFSPTQRRMLLQVAGLRESTDSLRPTEIKLTEEDGLLSLAYAKRMLKWLAEGVGRGLELSVNSDTPKDVSALLNLLLSMMGEGYIEVCLDAALEAAASQESGKAEPDFAYLPAVRSAISITNLMVTCINTVLIPLATSSITIRRDMEKKVNLTTMRIEEKINTIEQKAIAATFTWVSKLLSGQKKNDFRPKEGDNAAWLEKLQTPTCASICTFLTRLHNIALASLPSTGSNIRELLTEIALGARSLLLEHFKRFAVNGAGGLMVTKDMTQYADLLKSWDIDEQIKGPGCAIDVLLEVGSLFVIGSEALRERIRGGATSGATGGPGNNAGASSGRGAGGAGQAEAGLSVQEVRAYVSRREDSNTAAMQGVLNVI</sequence>
<dbReference type="VEuPathDB" id="FungiDB:ASPWEDRAFT_33243"/>
<evidence type="ECO:0000259" key="7">
    <source>
        <dbReference type="Pfam" id="PF20667"/>
    </source>
</evidence>
<dbReference type="Pfam" id="PF20667">
    <property type="entry name" value="Sec10_N"/>
    <property type="match status" value="1"/>
</dbReference>
<dbReference type="STRING" id="1073089.A0A1L9R579"/>
<dbReference type="AlphaFoldDB" id="A0A1L9R579"/>
<keyword evidence="2" id="KW-0813">Transport</keyword>
<dbReference type="OrthoDB" id="125856at2759"/>
<evidence type="ECO:0000313" key="8">
    <source>
        <dbReference type="EMBL" id="OJJ30043.1"/>
    </source>
</evidence>
<evidence type="ECO:0000256" key="5">
    <source>
        <dbReference type="SAM" id="MobiDB-lite"/>
    </source>
</evidence>
<reference evidence="9" key="1">
    <citation type="journal article" date="2017" name="Genome Biol.">
        <title>Comparative genomics reveals high biological diversity and specific adaptations in the industrially and medically important fungal genus Aspergillus.</title>
        <authorList>
            <person name="de Vries R.P."/>
            <person name="Riley R."/>
            <person name="Wiebenga A."/>
            <person name="Aguilar-Osorio G."/>
            <person name="Amillis S."/>
            <person name="Uchima C.A."/>
            <person name="Anderluh G."/>
            <person name="Asadollahi M."/>
            <person name="Askin M."/>
            <person name="Barry K."/>
            <person name="Battaglia E."/>
            <person name="Bayram O."/>
            <person name="Benocci T."/>
            <person name="Braus-Stromeyer S.A."/>
            <person name="Caldana C."/>
            <person name="Canovas D."/>
            <person name="Cerqueira G.C."/>
            <person name="Chen F."/>
            <person name="Chen W."/>
            <person name="Choi C."/>
            <person name="Clum A."/>
            <person name="Dos Santos R.A."/>
            <person name="Damasio A.R."/>
            <person name="Diallinas G."/>
            <person name="Emri T."/>
            <person name="Fekete E."/>
            <person name="Flipphi M."/>
            <person name="Freyberg S."/>
            <person name="Gallo A."/>
            <person name="Gournas C."/>
            <person name="Habgood R."/>
            <person name="Hainaut M."/>
            <person name="Harispe M.L."/>
            <person name="Henrissat B."/>
            <person name="Hilden K.S."/>
            <person name="Hope R."/>
            <person name="Hossain A."/>
            <person name="Karabika E."/>
            <person name="Karaffa L."/>
            <person name="Karanyi Z."/>
            <person name="Krasevec N."/>
            <person name="Kuo A."/>
            <person name="Kusch H."/>
            <person name="LaButti K."/>
            <person name="Lagendijk E.L."/>
            <person name="Lapidus A."/>
            <person name="Levasseur A."/>
            <person name="Lindquist E."/>
            <person name="Lipzen A."/>
            <person name="Logrieco A.F."/>
            <person name="MacCabe A."/>
            <person name="Maekelae M.R."/>
            <person name="Malavazi I."/>
            <person name="Melin P."/>
            <person name="Meyer V."/>
            <person name="Mielnichuk N."/>
            <person name="Miskei M."/>
            <person name="Molnar A.P."/>
            <person name="Mule G."/>
            <person name="Ngan C.Y."/>
            <person name="Orejas M."/>
            <person name="Orosz E."/>
            <person name="Ouedraogo J.P."/>
            <person name="Overkamp K.M."/>
            <person name="Park H.-S."/>
            <person name="Perrone G."/>
            <person name="Piumi F."/>
            <person name="Punt P.J."/>
            <person name="Ram A.F."/>
            <person name="Ramon A."/>
            <person name="Rauscher S."/>
            <person name="Record E."/>
            <person name="Riano-Pachon D.M."/>
            <person name="Robert V."/>
            <person name="Roehrig J."/>
            <person name="Ruller R."/>
            <person name="Salamov A."/>
            <person name="Salih N.S."/>
            <person name="Samson R.A."/>
            <person name="Sandor E."/>
            <person name="Sanguinetti M."/>
            <person name="Schuetze T."/>
            <person name="Sepcic K."/>
            <person name="Shelest E."/>
            <person name="Sherlock G."/>
            <person name="Sophianopoulou V."/>
            <person name="Squina F.M."/>
            <person name="Sun H."/>
            <person name="Susca A."/>
            <person name="Todd R.B."/>
            <person name="Tsang A."/>
            <person name="Unkles S.E."/>
            <person name="van de Wiele N."/>
            <person name="van Rossen-Uffink D."/>
            <person name="Oliveira J.V."/>
            <person name="Vesth T.C."/>
            <person name="Visser J."/>
            <person name="Yu J.-H."/>
            <person name="Zhou M."/>
            <person name="Andersen M.R."/>
            <person name="Archer D.B."/>
            <person name="Baker S.E."/>
            <person name="Benoit I."/>
            <person name="Brakhage A.A."/>
            <person name="Braus G.H."/>
            <person name="Fischer R."/>
            <person name="Frisvad J.C."/>
            <person name="Goldman G.H."/>
            <person name="Houbraken J."/>
            <person name="Oakley B."/>
            <person name="Pocsi I."/>
            <person name="Scazzocchio C."/>
            <person name="Seiboth B."/>
            <person name="vanKuyk P.A."/>
            <person name="Wortman J."/>
            <person name="Dyer P.S."/>
            <person name="Grigoriev I.V."/>
        </authorList>
    </citation>
    <scope>NUCLEOTIDE SEQUENCE [LARGE SCALE GENOMIC DNA]</scope>
    <source>
        <strain evidence="9">DTO 134E9</strain>
    </source>
</reference>
<feature type="region of interest" description="Disordered" evidence="5">
    <location>
        <begin position="839"/>
        <end position="864"/>
    </location>
</feature>
<evidence type="ECO:0000256" key="3">
    <source>
        <dbReference type="ARBA" id="ARBA00022483"/>
    </source>
</evidence>
<dbReference type="InterPro" id="IPR048625">
    <property type="entry name" value="Sec10_N"/>
</dbReference>
<dbReference type="GO" id="GO:0006887">
    <property type="term" value="P:exocytosis"/>
    <property type="evidence" value="ECO:0007669"/>
    <property type="project" value="UniProtKB-KW"/>
</dbReference>
<dbReference type="Pfam" id="PF07393">
    <property type="entry name" value="Sec10_HB"/>
    <property type="match status" value="1"/>
</dbReference>
<keyword evidence="9" id="KW-1185">Reference proteome</keyword>
<dbReference type="EMBL" id="KV878218">
    <property type="protein sequence ID" value="OJJ30043.1"/>
    <property type="molecule type" value="Genomic_DNA"/>
</dbReference>
<feature type="domain" description="Exocyst complex component Sec10 N-terminal" evidence="7">
    <location>
        <begin position="67"/>
        <end position="194"/>
    </location>
</feature>
<evidence type="ECO:0000256" key="2">
    <source>
        <dbReference type="ARBA" id="ARBA00022448"/>
    </source>
</evidence>
<feature type="compositionally biased region" description="Polar residues" evidence="5">
    <location>
        <begin position="223"/>
        <end position="240"/>
    </location>
</feature>
<keyword evidence="3" id="KW-0268">Exocytosis</keyword>
<dbReference type="PANTHER" id="PTHR12100">
    <property type="entry name" value="SEC10"/>
    <property type="match status" value="1"/>
</dbReference>
<dbReference type="GeneID" id="63749596"/>
<dbReference type="RefSeq" id="XP_040683720.1">
    <property type="nucleotide sequence ID" value="XM_040833748.1"/>
</dbReference>